<evidence type="ECO:0000313" key="2">
    <source>
        <dbReference type="EMBL" id="MUG70499.1"/>
    </source>
</evidence>
<dbReference type="Gene3D" id="3.30.1490.480">
    <property type="entry name" value="Endolytic murein transglycosylase"/>
    <property type="match status" value="1"/>
</dbReference>
<gene>
    <name evidence="2" type="ORF">GNP93_07370</name>
</gene>
<dbReference type="AlphaFoldDB" id="A0A7X2Z8V8"/>
<proteinExistence type="predicted"/>
<sequence length="167" mass="18704">MSNKKSLLYGLGSGMIAGSVLLQLMSFAPAANQGLSKEDLQQPAAETMTREQIKEKASVYFNVYEKDVKVYLQPQVDALVQQRVNEELEKERAKPVEPVREVYINVTSGLVLWQVSDLLYQSGVIADKKTFEEEMRKRRLAGSINTGVHVFKGPQTLEQVITGLTEK</sequence>
<evidence type="ECO:0000313" key="3">
    <source>
        <dbReference type="Proteomes" id="UP000450917"/>
    </source>
</evidence>
<dbReference type="Proteomes" id="UP000450917">
    <property type="component" value="Unassembled WGS sequence"/>
</dbReference>
<feature type="chain" id="PRO_5030713885" evidence="1">
    <location>
        <begin position="31"/>
        <end position="167"/>
    </location>
</feature>
<feature type="signal peptide" evidence="1">
    <location>
        <begin position="1"/>
        <end position="30"/>
    </location>
</feature>
<evidence type="ECO:0000256" key="1">
    <source>
        <dbReference type="SAM" id="SignalP"/>
    </source>
</evidence>
<dbReference type="RefSeq" id="WP_127604515.1">
    <property type="nucleotide sequence ID" value="NZ_JARTHJ010000169.1"/>
</dbReference>
<accession>A0A7X2Z8V8</accession>
<organism evidence="2 3">
    <name type="scientific">Paenibacillus validus</name>
    <dbReference type="NCBI Taxonomy" id="44253"/>
    <lineage>
        <taxon>Bacteria</taxon>
        <taxon>Bacillati</taxon>
        <taxon>Bacillota</taxon>
        <taxon>Bacilli</taxon>
        <taxon>Bacillales</taxon>
        <taxon>Paenibacillaceae</taxon>
        <taxon>Paenibacillus</taxon>
    </lineage>
</organism>
<keyword evidence="3" id="KW-1185">Reference proteome</keyword>
<name>A0A7X2Z8V8_9BACL</name>
<reference evidence="2 3" key="1">
    <citation type="submission" date="2019-11" db="EMBL/GenBank/DDBJ databases">
        <title>Draft genome sequences of five Paenibacillus species of dairy origin.</title>
        <authorList>
            <person name="Olajide A.M."/>
            <person name="Chen S."/>
            <person name="Lapointe G."/>
        </authorList>
    </citation>
    <scope>NUCLEOTIDE SEQUENCE [LARGE SCALE GENOMIC DNA]</scope>
    <source>
        <strain evidence="2 3">2CS3</strain>
    </source>
</reference>
<keyword evidence="1" id="KW-0732">Signal</keyword>
<comment type="caution">
    <text evidence="2">The sequence shown here is derived from an EMBL/GenBank/DDBJ whole genome shotgun (WGS) entry which is preliminary data.</text>
</comment>
<protein>
    <submittedName>
        <fullName evidence="2">Uncharacterized protein</fullName>
    </submittedName>
</protein>
<dbReference type="EMBL" id="WNZX01000004">
    <property type="protein sequence ID" value="MUG70499.1"/>
    <property type="molecule type" value="Genomic_DNA"/>
</dbReference>